<dbReference type="EMBL" id="JAJGNA010000021">
    <property type="protein sequence ID" value="MCC4309771.1"/>
    <property type="molecule type" value="Genomic_DNA"/>
</dbReference>
<dbReference type="SUPFAM" id="SSF52540">
    <property type="entry name" value="P-loop containing nucleoside triphosphate hydrolases"/>
    <property type="match status" value="1"/>
</dbReference>
<dbReference type="Gene3D" id="3.40.50.300">
    <property type="entry name" value="P-loop containing nucleotide triphosphate hydrolases"/>
    <property type="match status" value="1"/>
</dbReference>
<dbReference type="Pfam" id="PF01656">
    <property type="entry name" value="CbiA"/>
    <property type="match status" value="1"/>
</dbReference>
<dbReference type="AlphaFoldDB" id="A0A9Q3UM47"/>
<dbReference type="PANTHER" id="PTHR13696">
    <property type="entry name" value="P-LOOP CONTAINING NUCLEOSIDE TRIPHOSPHATE HYDROLASE"/>
    <property type="match status" value="1"/>
</dbReference>
<comment type="caution">
    <text evidence="3">The sequence shown here is derived from an EMBL/GenBank/DDBJ whole genome shotgun (WGS) entry which is preliminary data.</text>
</comment>
<dbReference type="PANTHER" id="PTHR13696:SF96">
    <property type="entry name" value="COBQ_COBB_MIND_PARA NUCLEOTIDE BINDING DOMAIN-CONTAINING PROTEIN"/>
    <property type="match status" value="1"/>
</dbReference>
<feature type="region of interest" description="Disordered" evidence="1">
    <location>
        <begin position="1"/>
        <end position="24"/>
    </location>
</feature>
<evidence type="ECO:0000259" key="2">
    <source>
        <dbReference type="Pfam" id="PF01656"/>
    </source>
</evidence>
<name>A0A9Q3UM47_9GAMM</name>
<protein>
    <submittedName>
        <fullName evidence="3">ParA family protein</fullName>
    </submittedName>
</protein>
<sequence>MPNNTNSDPTPGDPTLAPPSARRVARQDERRLVILIANSKGGCGKTTLATNLAAYFSLAGQAVTLLDLDPQQSATQWVRLRQDPMVEALGWPADEPVSLGRLQDQLQRARDVVVIDSPAGMDRHTLDHVLRVAQVVLIPVLPSPIDIRATTRFVQNVMLAPSYQRRPRRLAVIANRARTRTRMYEALRQFLASLKIPYLVTLRDTQQYVQAMADGGSMLDPSGPRHQADQRHWQLIGEWLEVQRHLIRSLPGFR</sequence>
<keyword evidence="4" id="KW-1185">Reference proteome</keyword>
<dbReference type="RefSeq" id="WP_204427504.1">
    <property type="nucleotide sequence ID" value="NZ_ARXL01000031.1"/>
</dbReference>
<accession>A0A9Q3UM47</accession>
<organism evidence="3 4">
    <name type="scientific">Alloalcanivorax marinus</name>
    <dbReference type="NCBI Taxonomy" id="1177169"/>
    <lineage>
        <taxon>Bacteria</taxon>
        <taxon>Pseudomonadati</taxon>
        <taxon>Pseudomonadota</taxon>
        <taxon>Gammaproteobacteria</taxon>
        <taxon>Oceanospirillales</taxon>
        <taxon>Alcanivoracaceae</taxon>
        <taxon>Alloalcanivorax</taxon>
    </lineage>
</organism>
<dbReference type="CDD" id="cd02042">
    <property type="entry name" value="ParAB_family"/>
    <property type="match status" value="1"/>
</dbReference>
<feature type="domain" description="CobQ/CobB/MinD/ParA nucleotide binding" evidence="2">
    <location>
        <begin position="34"/>
        <end position="215"/>
    </location>
</feature>
<dbReference type="InterPro" id="IPR027417">
    <property type="entry name" value="P-loop_NTPase"/>
</dbReference>
<gene>
    <name evidence="3" type="ORF">LL252_14450</name>
</gene>
<evidence type="ECO:0000313" key="4">
    <source>
        <dbReference type="Proteomes" id="UP001108027"/>
    </source>
</evidence>
<reference evidence="3" key="1">
    <citation type="submission" date="2021-10" db="EMBL/GenBank/DDBJ databases">
        <title>The diversity and Nitrogen Metabolism of Culturable Nitrate-Utilizing Bacteria Within the Oxygen Minimum Zone of the Changjiang (Yangtze River)Estuary.</title>
        <authorList>
            <person name="Zhang D."/>
            <person name="Zheng J."/>
            <person name="Liu S."/>
            <person name="He W."/>
        </authorList>
    </citation>
    <scope>NUCLEOTIDE SEQUENCE</scope>
    <source>
        <strain evidence="3">FXH-223</strain>
    </source>
</reference>
<dbReference type="InterPro" id="IPR050678">
    <property type="entry name" value="DNA_Partitioning_ATPase"/>
</dbReference>
<dbReference type="InterPro" id="IPR002586">
    <property type="entry name" value="CobQ/CobB/MinD/ParA_Nub-bd_dom"/>
</dbReference>
<proteinExistence type="predicted"/>
<evidence type="ECO:0000256" key="1">
    <source>
        <dbReference type="SAM" id="MobiDB-lite"/>
    </source>
</evidence>
<evidence type="ECO:0000313" key="3">
    <source>
        <dbReference type="EMBL" id="MCC4309771.1"/>
    </source>
</evidence>
<dbReference type="Proteomes" id="UP001108027">
    <property type="component" value="Unassembled WGS sequence"/>
</dbReference>